<dbReference type="Gene3D" id="3.40.50.1580">
    <property type="entry name" value="Nucleoside phosphorylase domain"/>
    <property type="match status" value="1"/>
</dbReference>
<dbReference type="InterPro" id="IPR027417">
    <property type="entry name" value="P-loop_NTPase"/>
</dbReference>
<dbReference type="GO" id="GO:0009116">
    <property type="term" value="P:nucleoside metabolic process"/>
    <property type="evidence" value="ECO:0007669"/>
    <property type="project" value="InterPro"/>
</dbReference>
<dbReference type="AlphaFoldDB" id="A0A7R7VN91"/>
<dbReference type="SUPFAM" id="SSF52540">
    <property type="entry name" value="P-loop containing nucleoside triphosphate hydrolases"/>
    <property type="match status" value="1"/>
</dbReference>
<dbReference type="GeneID" id="66982139"/>
<dbReference type="Proteomes" id="UP000637239">
    <property type="component" value="Chromosome 4"/>
</dbReference>
<accession>A0A7R7VN91</accession>
<feature type="domain" description="Nucleoside phosphorylase" evidence="2">
    <location>
        <begin position="10"/>
        <end position="290"/>
    </location>
</feature>
<name>A0A7R7VN91_ASPCH</name>
<evidence type="ECO:0000259" key="1">
    <source>
        <dbReference type="Pfam" id="PF00931"/>
    </source>
</evidence>
<protein>
    <recommendedName>
        <fullName evidence="5">AAA+ ATPase domain-containing protein</fullName>
    </recommendedName>
</protein>
<dbReference type="Gene3D" id="1.25.40.10">
    <property type="entry name" value="Tetratricopeptide repeat domain"/>
    <property type="match status" value="1"/>
</dbReference>
<reference evidence="3" key="2">
    <citation type="submission" date="2021-02" db="EMBL/GenBank/DDBJ databases">
        <title>Aspergillus chevalieri M1 genome sequence.</title>
        <authorList>
            <person name="Kadooka C."/>
            <person name="Mori K."/>
            <person name="Futagami T."/>
        </authorList>
    </citation>
    <scope>NUCLEOTIDE SEQUENCE</scope>
    <source>
        <strain evidence="3">M1</strain>
    </source>
</reference>
<gene>
    <name evidence="3" type="ORF">ACHE_40344A</name>
</gene>
<dbReference type="Pfam" id="PF01048">
    <property type="entry name" value="PNP_UDP_1"/>
    <property type="match status" value="1"/>
</dbReference>
<dbReference type="Pfam" id="PF13374">
    <property type="entry name" value="TPR_10"/>
    <property type="match status" value="2"/>
</dbReference>
<keyword evidence="4" id="KW-1185">Reference proteome</keyword>
<dbReference type="InterPro" id="IPR000845">
    <property type="entry name" value="Nucleoside_phosphorylase_d"/>
</dbReference>
<reference evidence="3" key="1">
    <citation type="submission" date="2021-01" db="EMBL/GenBank/DDBJ databases">
        <authorList>
            <consortium name="Aspergillus chevalieri M1 genome sequencing consortium"/>
            <person name="Kazuki M."/>
            <person name="Futagami T."/>
        </authorList>
    </citation>
    <scope>NUCLEOTIDE SEQUENCE</scope>
    <source>
        <strain evidence="3">M1</strain>
    </source>
</reference>
<dbReference type="Gene3D" id="3.40.50.300">
    <property type="entry name" value="P-loop containing nucleotide triphosphate hydrolases"/>
    <property type="match status" value="1"/>
</dbReference>
<dbReference type="SUPFAM" id="SSF53167">
    <property type="entry name" value="Purine and uridine phosphorylases"/>
    <property type="match status" value="1"/>
</dbReference>
<dbReference type="InterPro" id="IPR053137">
    <property type="entry name" value="NLR-like"/>
</dbReference>
<dbReference type="PANTHER" id="PTHR46082:SF11">
    <property type="entry name" value="AAA+ ATPASE DOMAIN-CONTAINING PROTEIN-RELATED"/>
    <property type="match status" value="1"/>
</dbReference>
<evidence type="ECO:0000313" key="4">
    <source>
        <dbReference type="Proteomes" id="UP000637239"/>
    </source>
</evidence>
<sequence>MSPFTHSDYTIAWICALPLEMAAARVMLDKKHNSLPQPSTDPNAYELGELNGYYIVIACLPTGIYGTVSAATVVSHMTSTFPQIQFGLMVGIGGGAPSRSNDIRLGDVVISKPVGRYSGVIQYDYGKTVQGGQFEPAGTLNKPPQVLLTHMARLEAIQMTSQKNDISTVVWKVLEQNPDMKDGFSPPRQDTDYLFHSSYHHADKKSNCQGCDKEQLVNRRPRDTRTPHTHYGLIASGDKVIKDSKTRDRLAEQHGILCFEMEAAGLMDALPTLVIRGICDYCDSHKQKEWQGYAALTAAAYTKLLLSVVAVSCTDRILRKRDRVRHWMVPLARNPRFVGRQHEINELKEMIMMQDGPSKVAITGLGGVGKTQVVLELAYRLRDWDKDCSIFWLPCTSHAIVEQTYLNIAQTLGLHDVKPAEVKEQIKTYLSSKSAGKWLLIFDNADDVDMWLPAHGAGPALEDFLPQSEQGRIVLTTRNRKLAVELTSSNIITIPDEDGEVASSILQQSLIKKDLLKDHVTAEALLKQLTFLPLAITQASAYINKNGLSLSTYLGLLQEQELEVVDLLSEDFKDAGRYKDVQNPEKNGPKHPSTLTSMANLASTYWNQGRWNEAEKLNVQVMEIRKTMLGPEHPDTLVSMNNLAYTWESQGKLHDALALMEKCLQVVQQSTRAQSPSYQILLSCS</sequence>
<feature type="domain" description="NB-ARC" evidence="1">
    <location>
        <begin position="341"/>
        <end position="486"/>
    </location>
</feature>
<dbReference type="GO" id="GO:0043531">
    <property type="term" value="F:ADP binding"/>
    <property type="evidence" value="ECO:0007669"/>
    <property type="project" value="InterPro"/>
</dbReference>
<dbReference type="InterPro" id="IPR002182">
    <property type="entry name" value="NB-ARC"/>
</dbReference>
<dbReference type="RefSeq" id="XP_043136302.1">
    <property type="nucleotide sequence ID" value="XM_043278533.1"/>
</dbReference>
<dbReference type="Pfam" id="PF00931">
    <property type="entry name" value="NB-ARC"/>
    <property type="match status" value="1"/>
</dbReference>
<evidence type="ECO:0008006" key="5">
    <source>
        <dbReference type="Google" id="ProtNLM"/>
    </source>
</evidence>
<dbReference type="InterPro" id="IPR035994">
    <property type="entry name" value="Nucleoside_phosphorylase_sf"/>
</dbReference>
<dbReference type="KEGG" id="ache:ACHE_40344A"/>
<organism evidence="3 4">
    <name type="scientific">Aspergillus chevalieri</name>
    <name type="common">Eurotium chevalieri</name>
    <dbReference type="NCBI Taxonomy" id="182096"/>
    <lineage>
        <taxon>Eukaryota</taxon>
        <taxon>Fungi</taxon>
        <taxon>Dikarya</taxon>
        <taxon>Ascomycota</taxon>
        <taxon>Pezizomycotina</taxon>
        <taxon>Eurotiomycetes</taxon>
        <taxon>Eurotiomycetidae</taxon>
        <taxon>Eurotiales</taxon>
        <taxon>Aspergillaceae</taxon>
        <taxon>Aspergillus</taxon>
        <taxon>Aspergillus subgen. Aspergillus</taxon>
    </lineage>
</organism>
<dbReference type="InterPro" id="IPR011990">
    <property type="entry name" value="TPR-like_helical_dom_sf"/>
</dbReference>
<proteinExistence type="predicted"/>
<dbReference type="PANTHER" id="PTHR46082">
    <property type="entry name" value="ATP/GTP-BINDING PROTEIN-RELATED"/>
    <property type="match status" value="1"/>
</dbReference>
<evidence type="ECO:0000313" key="3">
    <source>
        <dbReference type="EMBL" id="BCR87780.1"/>
    </source>
</evidence>
<dbReference type="EMBL" id="AP024419">
    <property type="protein sequence ID" value="BCR87780.1"/>
    <property type="molecule type" value="Genomic_DNA"/>
</dbReference>
<dbReference type="SUPFAM" id="SSF48452">
    <property type="entry name" value="TPR-like"/>
    <property type="match status" value="1"/>
</dbReference>
<evidence type="ECO:0000259" key="2">
    <source>
        <dbReference type="Pfam" id="PF01048"/>
    </source>
</evidence>
<dbReference type="GO" id="GO:0003824">
    <property type="term" value="F:catalytic activity"/>
    <property type="evidence" value="ECO:0007669"/>
    <property type="project" value="InterPro"/>
</dbReference>